<reference evidence="4 6" key="1">
    <citation type="journal article" date="2018" name="Nat. Biotechnol.">
        <title>A standardized bacterial taxonomy based on genome phylogeny substantially revises the tree of life.</title>
        <authorList>
            <person name="Parks D.H."/>
            <person name="Chuvochina M."/>
            <person name="Waite D.W."/>
            <person name="Rinke C."/>
            <person name="Skarshewski A."/>
            <person name="Chaumeil P.A."/>
            <person name="Hugenholtz P."/>
        </authorList>
    </citation>
    <scope>NUCLEOTIDE SEQUENCE [LARGE SCALE GENOMIC DNA]</scope>
    <source>
        <strain evidence="4">UBA10045</strain>
    </source>
</reference>
<dbReference type="InterPro" id="IPR029045">
    <property type="entry name" value="ClpP/crotonase-like_dom_sf"/>
</dbReference>
<dbReference type="Proteomes" id="UP000262257">
    <property type="component" value="Unassembled WGS sequence"/>
</dbReference>
<evidence type="ECO:0000313" key="6">
    <source>
        <dbReference type="Proteomes" id="UP000262257"/>
    </source>
</evidence>
<comment type="similarity">
    <text evidence="1 3">Belongs to the enoyl-CoA hydratase/isomerase family.</text>
</comment>
<accession>A0A2T1IZN2</accession>
<dbReference type="PROSITE" id="PS00166">
    <property type="entry name" value="ENOYL_COA_HYDRATASE"/>
    <property type="match status" value="1"/>
</dbReference>
<dbReference type="Gene3D" id="1.10.12.10">
    <property type="entry name" value="Lyase 2-enoyl-coa Hydratase, Chain A, domain 2"/>
    <property type="match status" value="1"/>
</dbReference>
<dbReference type="CDD" id="cd06558">
    <property type="entry name" value="crotonase-like"/>
    <property type="match status" value="1"/>
</dbReference>
<dbReference type="InterPro" id="IPR018376">
    <property type="entry name" value="Enoyl-CoA_hyd/isom_CS"/>
</dbReference>
<sequence length="257" mass="28024">MEQVVQVEYLKSYVAVVKIHRPEAKNALNTQVRIQLAQIFNQLSDDPEIRAIVLTGGEQDFAAGADLKELANAHAVQMMQRRSERYWQAIASCPKPVIAAVNGYALGGGCELAMHADIIIASQTAVFGQPEVKVGVMPGAGGTQRLFRAVGKFQAMRMILTGCLVPAQEALQMGLVSQLVEEDNAIPAALKMAESIAKLPPVALEQIKEVALMAEDVPLHAGLALERKSFQLLFDTEDQKEGMQAFIEKRKPNYQGK</sequence>
<dbReference type="EMBL" id="DPXL01000033">
    <property type="protein sequence ID" value="HCM30640.1"/>
    <property type="molecule type" value="Genomic_DNA"/>
</dbReference>
<dbReference type="AlphaFoldDB" id="A0A2T1IZN2"/>
<dbReference type="PANTHER" id="PTHR11941:SF54">
    <property type="entry name" value="ENOYL-COA HYDRATASE, MITOCHONDRIAL"/>
    <property type="match status" value="1"/>
</dbReference>
<organism evidence="5 7">
    <name type="scientific">Acinetobacter radioresistens</name>
    <dbReference type="NCBI Taxonomy" id="40216"/>
    <lineage>
        <taxon>Bacteria</taxon>
        <taxon>Pseudomonadati</taxon>
        <taxon>Pseudomonadota</taxon>
        <taxon>Gammaproteobacteria</taxon>
        <taxon>Moraxellales</taxon>
        <taxon>Moraxellaceae</taxon>
        <taxon>Acinetobacter</taxon>
    </lineage>
</organism>
<dbReference type="FunFam" id="3.90.226.10:FF:000009">
    <property type="entry name" value="Carnitinyl-CoA dehydratase"/>
    <property type="match status" value="1"/>
</dbReference>
<evidence type="ECO:0000313" key="4">
    <source>
        <dbReference type="EMBL" id="HCM30640.1"/>
    </source>
</evidence>
<dbReference type="FunFam" id="1.10.12.10:FF:000001">
    <property type="entry name" value="Probable enoyl-CoA hydratase, mitochondrial"/>
    <property type="match status" value="1"/>
</dbReference>
<dbReference type="STRING" id="40216.GCA_001917365_02944"/>
<dbReference type="EMBL" id="VFBM01000018">
    <property type="protein sequence ID" value="TNX86058.1"/>
    <property type="molecule type" value="Genomic_DNA"/>
</dbReference>
<name>A0A2T1IZN2_ACIRA</name>
<dbReference type="GO" id="GO:0016836">
    <property type="term" value="F:hydro-lyase activity"/>
    <property type="evidence" value="ECO:0007669"/>
    <property type="project" value="UniProtKB-ARBA"/>
</dbReference>
<dbReference type="Proteomes" id="UP000314285">
    <property type="component" value="Unassembled WGS sequence"/>
</dbReference>
<reference evidence="5 7" key="2">
    <citation type="submission" date="2019-06" db="EMBL/GenBank/DDBJ databases">
        <title>Genome of Acinetobacter radioresistens APH1, a phenol degrading strain.</title>
        <authorList>
            <person name="Liu Y."/>
        </authorList>
    </citation>
    <scope>NUCLEOTIDE SEQUENCE [LARGE SCALE GENOMIC DNA]</scope>
    <source>
        <strain evidence="5 7">APH1</strain>
    </source>
</reference>
<evidence type="ECO:0000313" key="5">
    <source>
        <dbReference type="EMBL" id="TNX86058.1"/>
    </source>
</evidence>
<dbReference type="GO" id="GO:0006635">
    <property type="term" value="P:fatty acid beta-oxidation"/>
    <property type="evidence" value="ECO:0007669"/>
    <property type="project" value="TreeGrafter"/>
</dbReference>
<evidence type="ECO:0000256" key="1">
    <source>
        <dbReference type="ARBA" id="ARBA00005254"/>
    </source>
</evidence>
<dbReference type="Pfam" id="PF00378">
    <property type="entry name" value="ECH_1"/>
    <property type="match status" value="1"/>
</dbReference>
<dbReference type="NCBIfam" id="NF006007">
    <property type="entry name" value="PRK08138.1"/>
    <property type="match status" value="1"/>
</dbReference>
<dbReference type="Gene3D" id="3.90.226.10">
    <property type="entry name" value="2-enoyl-CoA Hydratase, Chain A, domain 1"/>
    <property type="match status" value="1"/>
</dbReference>
<dbReference type="PANTHER" id="PTHR11941">
    <property type="entry name" value="ENOYL-COA HYDRATASE-RELATED"/>
    <property type="match status" value="1"/>
</dbReference>
<proteinExistence type="inferred from homology"/>
<dbReference type="RefSeq" id="WP_005023853.1">
    <property type="nucleotide sequence ID" value="NZ_BKHE01000006.1"/>
</dbReference>
<protein>
    <submittedName>
        <fullName evidence="5">Enoyl-CoA hydratase</fullName>
    </submittedName>
</protein>
<evidence type="ECO:0000313" key="7">
    <source>
        <dbReference type="Proteomes" id="UP000314285"/>
    </source>
</evidence>
<dbReference type="InterPro" id="IPR001753">
    <property type="entry name" value="Enoyl-CoA_hydra/iso"/>
</dbReference>
<comment type="caution">
    <text evidence="5">The sequence shown here is derived from an EMBL/GenBank/DDBJ whole genome shotgun (WGS) entry which is preliminary data.</text>
</comment>
<evidence type="ECO:0000256" key="2">
    <source>
        <dbReference type="ARBA" id="ARBA00023239"/>
    </source>
</evidence>
<dbReference type="SUPFAM" id="SSF52096">
    <property type="entry name" value="ClpP/crotonase"/>
    <property type="match status" value="1"/>
</dbReference>
<evidence type="ECO:0000256" key="3">
    <source>
        <dbReference type="RuleBase" id="RU003707"/>
    </source>
</evidence>
<dbReference type="InterPro" id="IPR014748">
    <property type="entry name" value="Enoyl-CoA_hydra_C"/>
</dbReference>
<gene>
    <name evidence="4" type="ORF">DIC32_02415</name>
    <name evidence="5" type="ORF">FHY67_14170</name>
</gene>
<keyword evidence="2" id="KW-0456">Lyase</keyword>